<evidence type="ECO:0000313" key="2">
    <source>
        <dbReference type="Proteomes" id="UP000204225"/>
    </source>
</evidence>
<reference evidence="1 2" key="1">
    <citation type="journal article" date="2013" name="Proc. Natl. Acad. Sci. U.S.A.">
        <title>Genome of Phaeocystis globosa virus PgV-16T highlights the common ancestry of the largest known DNA viruses infecting eukaryotes.</title>
        <authorList>
            <person name="Santini S."/>
            <person name="Jeudy S."/>
            <person name="Bartoli J."/>
            <person name="Poirot O."/>
            <person name="Lescot M."/>
            <person name="Abergel C."/>
            <person name="Barbe V."/>
            <person name="Wommack K.E."/>
            <person name="Noordeloos A.A."/>
            <person name="Brussaard C.P."/>
            <person name="Claverie J.M."/>
        </authorList>
    </citation>
    <scope>NUCLEOTIDE SEQUENCE [LARGE SCALE GENOMIC DNA]</scope>
    <source>
        <strain evidence="1 2">16T</strain>
    </source>
</reference>
<accession>A0AC59EWV6</accession>
<sequence>MAFTRFHDDPCRIQKYLEESTYIGNYEINAPGTGDKPEFMNDPHLRAQKWGANLSQNKTELESDLMGITRKLNTDSVQQNNYQNYNNKNNVYSQNVYPINKSEITHQPRATNPVWTLRETDSINSPNNFNYLLMDPQEHVSIPFNNNIPSRMLEKDYYTLNNNYKN</sequence>
<evidence type="ECO:0000313" key="1">
    <source>
        <dbReference type="EMBL" id="AGM15411.1"/>
    </source>
</evidence>
<dbReference type="EMBL" id="KC662249">
    <property type="protein sequence ID" value="AGM15411.1"/>
    <property type="molecule type" value="Genomic_DNA"/>
</dbReference>
<organism evidence="1 2">
    <name type="scientific">Phaeocystis globosa virus PgV-16T</name>
    <dbReference type="NCBI Taxonomy" id="3071227"/>
    <lineage>
        <taxon>Viruses</taxon>
        <taxon>Varidnaviria</taxon>
        <taxon>Bamfordvirae</taxon>
        <taxon>Nucleocytoviricota</taxon>
        <taxon>Megaviricetes</taxon>
        <taxon>Imitervirales</taxon>
        <taxon>Mesomimiviridae</taxon>
        <taxon>Tethysvirus</taxon>
        <taxon>Tethysvirus hollandense</taxon>
    </lineage>
</organism>
<proteinExistence type="predicted"/>
<keyword evidence="2" id="KW-1185">Reference proteome</keyword>
<gene>
    <name evidence="1" type="ORF">PGCG_00099</name>
</gene>
<dbReference type="Proteomes" id="UP000204225">
    <property type="component" value="Segment"/>
</dbReference>
<protein>
    <submittedName>
        <fullName evidence="1">Uncharacterized protein</fullName>
    </submittedName>
</protein>
<name>A0AC59EWV6_9VIRU</name>